<dbReference type="InterPro" id="IPR002938">
    <property type="entry name" value="FAD-bd"/>
</dbReference>
<dbReference type="Pfam" id="PF01494">
    <property type="entry name" value="FAD_binding_3"/>
    <property type="match status" value="1"/>
</dbReference>
<dbReference type="PROSITE" id="PS01304">
    <property type="entry name" value="UBIH"/>
    <property type="match status" value="1"/>
</dbReference>
<keyword evidence="3" id="KW-1185">Reference proteome</keyword>
<dbReference type="Gene3D" id="3.30.9.10">
    <property type="entry name" value="D-Amino Acid Oxidase, subunit A, domain 2"/>
    <property type="match status" value="1"/>
</dbReference>
<evidence type="ECO:0000259" key="1">
    <source>
        <dbReference type="Pfam" id="PF01494"/>
    </source>
</evidence>
<protein>
    <submittedName>
        <fullName evidence="2">Ubiquinone biosynthesis hydroxylase, UbiH/UbiF/VisC/COQ6 family</fullName>
    </submittedName>
</protein>
<dbReference type="InterPro" id="IPR036188">
    <property type="entry name" value="FAD/NAD-bd_sf"/>
</dbReference>
<feature type="domain" description="FAD-binding" evidence="1">
    <location>
        <begin position="133"/>
        <end position="306"/>
    </location>
</feature>
<evidence type="ECO:0000313" key="3">
    <source>
        <dbReference type="Proteomes" id="UP000198552"/>
    </source>
</evidence>
<dbReference type="Proteomes" id="UP000198552">
    <property type="component" value="Unassembled WGS sequence"/>
</dbReference>
<accession>A0A1G9V033</accession>
<dbReference type="InterPro" id="IPR051205">
    <property type="entry name" value="UbiH/COQ6_monooxygenase"/>
</dbReference>
<dbReference type="PANTHER" id="PTHR43876:SF7">
    <property type="entry name" value="UBIQUINONE BIOSYNTHESIS MONOOXYGENASE COQ6, MITOCHONDRIAL"/>
    <property type="match status" value="1"/>
</dbReference>
<gene>
    <name evidence="2" type="ORF">SAMN05428957_110124</name>
</gene>
<keyword evidence="2" id="KW-0830">Ubiquinone</keyword>
<dbReference type="AlphaFoldDB" id="A0A1G9V033"/>
<dbReference type="GO" id="GO:0071949">
    <property type="term" value="F:FAD binding"/>
    <property type="evidence" value="ECO:0007669"/>
    <property type="project" value="InterPro"/>
</dbReference>
<dbReference type="STRING" id="1527607.SAMN05428957_110124"/>
<dbReference type="PRINTS" id="PR00420">
    <property type="entry name" value="RNGMNOXGNASE"/>
</dbReference>
<dbReference type="SUPFAM" id="SSF51905">
    <property type="entry name" value="FAD/NAD(P)-binding domain"/>
    <property type="match status" value="1"/>
</dbReference>
<dbReference type="InterPro" id="IPR018168">
    <property type="entry name" value="Ubi_Hdrlase_CS"/>
</dbReference>
<dbReference type="EMBL" id="FNHP01000010">
    <property type="protein sequence ID" value="SDM65407.1"/>
    <property type="molecule type" value="Genomic_DNA"/>
</dbReference>
<organism evidence="2 3">
    <name type="scientific">Oryzisolibacter propanilivorax</name>
    <dbReference type="NCBI Taxonomy" id="1527607"/>
    <lineage>
        <taxon>Bacteria</taxon>
        <taxon>Pseudomonadati</taxon>
        <taxon>Pseudomonadota</taxon>
        <taxon>Betaproteobacteria</taxon>
        <taxon>Burkholderiales</taxon>
        <taxon>Comamonadaceae</taxon>
        <taxon>Oryzisolibacter</taxon>
    </lineage>
</organism>
<evidence type="ECO:0000313" key="2">
    <source>
        <dbReference type="EMBL" id="SDM65407.1"/>
    </source>
</evidence>
<sequence length="382" mass="41045">MPRMAQTFDICIRGAGIVGRTLALLLARERLRVALVAPPAAPDAPETADVRAYALNAASHALLQSLRAWPDEQHATPVLHMQVAADQDGAVHFDAGAEGDAALAWIVDVPALHARLQDAVRFQPQVELVPAPVPAPLTVICEGRASSTRAELGVEFDVTPYGQTAIATRLACELPHEQVARQWFAPDGSILAFLPLDGPQGNSVAVVWSVPHDQAAQWLQADDESFTRQLAQASRGALGGLRVNGPRAAWALQQARARHWCGRMPGDSRGAWVLAGDAAHTVHPLAGQGLNLGLADAELLAQVLRQREGWRPLSDLRLLRRYERAAKAALLPAGLVMDGLQQLFARRESALAALRNWGMNGFERSGPLKHWVAQRAMGGSAP</sequence>
<reference evidence="3" key="1">
    <citation type="submission" date="2016-10" db="EMBL/GenBank/DDBJ databases">
        <authorList>
            <person name="Varghese N."/>
            <person name="Submissions S."/>
        </authorList>
    </citation>
    <scope>NUCLEOTIDE SEQUENCE [LARGE SCALE GENOMIC DNA]</scope>
    <source>
        <strain evidence="3">EPL6</strain>
    </source>
</reference>
<dbReference type="Gene3D" id="3.50.50.60">
    <property type="entry name" value="FAD/NAD(P)-binding domain"/>
    <property type="match status" value="2"/>
</dbReference>
<dbReference type="PANTHER" id="PTHR43876">
    <property type="entry name" value="UBIQUINONE BIOSYNTHESIS MONOOXYGENASE COQ6, MITOCHONDRIAL"/>
    <property type="match status" value="1"/>
</dbReference>
<name>A0A1G9V033_9BURK</name>
<proteinExistence type="predicted"/>